<dbReference type="KEGG" id="caua:113077690"/>
<gene>
    <name evidence="3" type="primary">LOC113077690</name>
</gene>
<evidence type="ECO:0000313" key="3">
    <source>
        <dbReference type="RefSeq" id="XP_026105800.1"/>
    </source>
</evidence>
<dbReference type="InterPro" id="IPR027836">
    <property type="entry name" value="DUF4529"/>
</dbReference>
<dbReference type="PANTHER" id="PTHR36869:SF1">
    <property type="entry name" value="CHROMOSOME 16 OPEN READING FRAME 46"/>
    <property type="match status" value="1"/>
</dbReference>
<feature type="compositionally biased region" description="Basic and acidic residues" evidence="1">
    <location>
        <begin position="7"/>
        <end position="28"/>
    </location>
</feature>
<name>A0A6P6N962_CARAU</name>
<dbReference type="GeneID" id="113077690"/>
<dbReference type="Proteomes" id="UP000515129">
    <property type="component" value="Unplaced"/>
</dbReference>
<feature type="region of interest" description="Disordered" evidence="1">
    <location>
        <begin position="1"/>
        <end position="30"/>
    </location>
</feature>
<accession>A0A6P6N962</accession>
<dbReference type="OrthoDB" id="9943020at2759"/>
<dbReference type="AlphaFoldDB" id="A0A6P6N962"/>
<evidence type="ECO:0000313" key="2">
    <source>
        <dbReference type="Proteomes" id="UP000515129"/>
    </source>
</evidence>
<dbReference type="Pfam" id="PF15032">
    <property type="entry name" value="DUF4529"/>
    <property type="match status" value="1"/>
</dbReference>
<dbReference type="PANTHER" id="PTHR36869">
    <property type="entry name" value="CHROMOSOME 16 OPEN READING FRAME 46"/>
    <property type="match status" value="1"/>
</dbReference>
<keyword evidence="2" id="KW-1185">Reference proteome</keyword>
<proteinExistence type="predicted"/>
<reference evidence="3" key="1">
    <citation type="submission" date="2025-08" db="UniProtKB">
        <authorList>
            <consortium name="RefSeq"/>
        </authorList>
    </citation>
    <scope>IDENTIFICATION</scope>
    <source>
        <strain evidence="3">Wakin</strain>
        <tissue evidence="3">Muscle</tissue>
    </source>
</reference>
<organism evidence="2 3">
    <name type="scientific">Carassius auratus</name>
    <name type="common">Goldfish</name>
    <dbReference type="NCBI Taxonomy" id="7957"/>
    <lineage>
        <taxon>Eukaryota</taxon>
        <taxon>Metazoa</taxon>
        <taxon>Chordata</taxon>
        <taxon>Craniata</taxon>
        <taxon>Vertebrata</taxon>
        <taxon>Euteleostomi</taxon>
        <taxon>Actinopterygii</taxon>
        <taxon>Neopterygii</taxon>
        <taxon>Teleostei</taxon>
        <taxon>Ostariophysi</taxon>
        <taxon>Cypriniformes</taxon>
        <taxon>Cyprinidae</taxon>
        <taxon>Cyprininae</taxon>
        <taxon>Carassius</taxon>
    </lineage>
</organism>
<sequence>MNSTEVHASDYTEAEKQHTTTDSTKRNTESSGRQYVNVLLDLSEEDCYREHNINLLQSRTGWEDAVEGWGTFPPFGVFLQPPRKGKKIKQEIIDSHCLLCADLNLSDLPIYCSAGIALKTFRKTDPTILDLAEETDNSSSDELYSFSSSLQNMSEPLMNKLLSGDEQCTQKSPSVCYYHTEPCQILKENTVAFSIKSFSVLPPVKESRNLRNNHFKRMEPTDFHPAEVVTKTMMADATGAVTAGERLSVSGDPENVFKVLTDFIQEENSYRLKESPCTKHWLTQESNHLPSIFNISFQNKHNLPTSTVSNTLPQAFYALGRNHRQEELTRPSTRNNISYRLYSSHKARHLKRPEAHRLMLIGTRFHMPM</sequence>
<evidence type="ECO:0000256" key="1">
    <source>
        <dbReference type="SAM" id="MobiDB-lite"/>
    </source>
</evidence>
<dbReference type="RefSeq" id="XP_026105800.1">
    <property type="nucleotide sequence ID" value="XM_026250015.1"/>
</dbReference>
<protein>
    <submittedName>
        <fullName evidence="3">Uncharacterized protein LOC113077690</fullName>
    </submittedName>
</protein>